<keyword evidence="3" id="KW-1185">Reference proteome</keyword>
<dbReference type="InterPro" id="IPR058955">
    <property type="entry name" value="GAPS4b_N"/>
</dbReference>
<accession>A0ABR9BED7</accession>
<dbReference type="Pfam" id="PF26110">
    <property type="entry name" value="GAPS4b_N"/>
    <property type="match status" value="1"/>
</dbReference>
<reference evidence="3" key="1">
    <citation type="submission" date="2023-07" db="EMBL/GenBank/DDBJ databases">
        <title>Thauera sp. CAU 1555 isolated from sand of Yaerae Beach.</title>
        <authorList>
            <person name="Kim W."/>
        </authorList>
    </citation>
    <scope>NUCLEOTIDE SEQUENCE [LARGE SCALE GENOMIC DNA]</scope>
    <source>
        <strain evidence="3">CAU 1555</strain>
    </source>
</reference>
<dbReference type="EMBL" id="JACYTO010000003">
    <property type="protein sequence ID" value="MBD8504720.1"/>
    <property type="molecule type" value="Genomic_DNA"/>
</dbReference>
<proteinExistence type="predicted"/>
<comment type="caution">
    <text evidence="2">The sequence shown here is derived from an EMBL/GenBank/DDBJ whole genome shotgun (WGS) entry which is preliminary data.</text>
</comment>
<name>A0ABR9BED7_9RHOO</name>
<evidence type="ECO:0000259" key="1">
    <source>
        <dbReference type="Pfam" id="PF26110"/>
    </source>
</evidence>
<dbReference type="Proteomes" id="UP000603602">
    <property type="component" value="Unassembled WGS sequence"/>
</dbReference>
<evidence type="ECO:0000313" key="2">
    <source>
        <dbReference type="EMBL" id="MBD8504720.1"/>
    </source>
</evidence>
<gene>
    <name evidence="2" type="ORF">IFO67_17650</name>
</gene>
<evidence type="ECO:0000313" key="3">
    <source>
        <dbReference type="Proteomes" id="UP000603602"/>
    </source>
</evidence>
<organism evidence="2 3">
    <name type="scientific">Thauera sedimentorum</name>
    <dbReference type="NCBI Taxonomy" id="2767595"/>
    <lineage>
        <taxon>Bacteria</taxon>
        <taxon>Pseudomonadati</taxon>
        <taxon>Pseudomonadota</taxon>
        <taxon>Betaproteobacteria</taxon>
        <taxon>Rhodocyclales</taxon>
        <taxon>Zoogloeaceae</taxon>
        <taxon>Thauera</taxon>
    </lineage>
</organism>
<sequence length="352" mass="39227">MALKEKGVFVGNSDKAITVPLLSATLLTPDNFTRLIESSVSRESQPKVKVAGLDLVAKGVDWITPLKKSLFAESFDMLGEASGVDFVTSPTLVVVNADKVTIPYQIQRQDFSKDWIQRELSFDAQVTIERQGGELKLEFTSTHSSKETEVVNKKITSRIAKVLYGENLVKGDEPISVTFGFLNNEERIRYFKRLTAGYGACLQAGSVNDIDICLDTNGPALPDDPQIAWMKQTVRRFNVDGDRLNDIFLINDEKYYKHYYILRMDVTFPFAVGPNEGECRVSFSFSGSRSVSPSSELVFEVMRWVHKSSPNADAKKIVSSEVLHALRSLIEQKLNLAISERDKAQDSTPVGA</sequence>
<protein>
    <recommendedName>
        <fullName evidence="1">GAPS4b N-terminal domain-containing protein</fullName>
    </recommendedName>
</protein>
<feature type="domain" description="GAPS4b N-terminal" evidence="1">
    <location>
        <begin position="2"/>
        <end position="44"/>
    </location>
</feature>